<evidence type="ECO:0000313" key="3">
    <source>
        <dbReference type="Proteomes" id="UP000247832"/>
    </source>
</evidence>
<keyword evidence="1" id="KW-0812">Transmembrane</keyword>
<comment type="caution">
    <text evidence="2">The sequence shown here is derived from an EMBL/GenBank/DDBJ whole genome shotgun (WGS) entry which is preliminary data.</text>
</comment>
<name>A0A2V5LHN1_9MICC</name>
<keyword evidence="1" id="KW-1133">Transmembrane helix</keyword>
<feature type="transmembrane region" description="Helical" evidence="1">
    <location>
        <begin position="58"/>
        <end position="82"/>
    </location>
</feature>
<keyword evidence="1" id="KW-0472">Membrane</keyword>
<gene>
    <name evidence="2" type="ORF">CVV68_00365</name>
</gene>
<proteinExistence type="predicted"/>
<keyword evidence="3" id="KW-1185">Reference proteome</keyword>
<accession>A0A2V5LHN1</accession>
<sequence length="187" mass="18926">MFGALALVGGGAVMTIPTPPAVPPYSTVPEAAMPALDPRTDAQGPGLPTKPAHSRKHLYFGAGGLVAGLIVGLLLGAVGGAVGDALSASNRIDDSVKACSAEGSEGVTVMDKGRSLDMKSSGGDSTGTSITTVVCILNELGAPESLFSRIDSTRALDGTREAAWDGYTASWTYHPDNGLNIIVESAK</sequence>
<dbReference type="EMBL" id="QJVD01000001">
    <property type="protein sequence ID" value="PYI69603.1"/>
    <property type="molecule type" value="Genomic_DNA"/>
</dbReference>
<evidence type="ECO:0000256" key="1">
    <source>
        <dbReference type="SAM" id="Phobius"/>
    </source>
</evidence>
<reference evidence="2 3" key="1">
    <citation type="submission" date="2018-05" db="EMBL/GenBank/DDBJ databases">
        <title>Genetic diversity of glacier-inhabiting Cryobacterium bacteria in China and description of Cryobacterium mengkeensis sp. nov. and Arthrobacter glacialis sp. nov.</title>
        <authorList>
            <person name="Liu Q."/>
            <person name="Xin Y.-H."/>
        </authorList>
    </citation>
    <scope>NUCLEOTIDE SEQUENCE [LARGE SCALE GENOMIC DNA]</scope>
    <source>
        <strain evidence="2 3">LI2</strain>
    </source>
</reference>
<organism evidence="2 3">
    <name type="scientific">Arthrobacter livingstonensis</name>
    <dbReference type="NCBI Taxonomy" id="670078"/>
    <lineage>
        <taxon>Bacteria</taxon>
        <taxon>Bacillati</taxon>
        <taxon>Actinomycetota</taxon>
        <taxon>Actinomycetes</taxon>
        <taxon>Micrococcales</taxon>
        <taxon>Micrococcaceae</taxon>
        <taxon>Arthrobacter</taxon>
    </lineage>
</organism>
<protein>
    <submittedName>
        <fullName evidence="2">Uncharacterized protein</fullName>
    </submittedName>
</protein>
<dbReference type="Proteomes" id="UP000247832">
    <property type="component" value="Unassembled WGS sequence"/>
</dbReference>
<dbReference type="AlphaFoldDB" id="A0A2V5LHN1"/>
<evidence type="ECO:0000313" key="2">
    <source>
        <dbReference type="EMBL" id="PYI69603.1"/>
    </source>
</evidence>